<protein>
    <submittedName>
        <fullName evidence="1">Uncharacterized protein</fullName>
    </submittedName>
</protein>
<dbReference type="AlphaFoldDB" id="A9P1X6"/>
<organism evidence="1">
    <name type="scientific">Picea sitchensis</name>
    <name type="common">Sitka spruce</name>
    <name type="synonym">Pinus sitchensis</name>
    <dbReference type="NCBI Taxonomy" id="3332"/>
    <lineage>
        <taxon>Eukaryota</taxon>
        <taxon>Viridiplantae</taxon>
        <taxon>Streptophyta</taxon>
        <taxon>Embryophyta</taxon>
        <taxon>Tracheophyta</taxon>
        <taxon>Spermatophyta</taxon>
        <taxon>Pinopsida</taxon>
        <taxon>Pinidae</taxon>
        <taxon>Conifers I</taxon>
        <taxon>Pinales</taxon>
        <taxon>Pinaceae</taxon>
        <taxon>Picea</taxon>
    </lineage>
</organism>
<evidence type="ECO:0000313" key="1">
    <source>
        <dbReference type="EMBL" id="ABK26887.1"/>
    </source>
</evidence>
<proteinExistence type="evidence at transcript level"/>
<reference evidence="1" key="1">
    <citation type="journal article" date="2008" name="BMC Genomics">
        <title>A conifer genomics resource of 200,000 spruce (Picea spp.) ESTs and 6,464 high-quality, sequence-finished full-length cDNAs for Sitka spruce (Picea sitchensis).</title>
        <authorList>
            <person name="Ralph S.G."/>
            <person name="Chun H.J."/>
            <person name="Kolosova N."/>
            <person name="Cooper D."/>
            <person name="Oddy C."/>
            <person name="Ritland C.E."/>
            <person name="Kirkpatrick R."/>
            <person name="Moore R."/>
            <person name="Barber S."/>
            <person name="Holt R.A."/>
            <person name="Jones S.J."/>
            <person name="Marra M.A."/>
            <person name="Douglas C.J."/>
            <person name="Ritland K."/>
            <person name="Bohlmann J."/>
        </authorList>
    </citation>
    <scope>NUCLEOTIDE SEQUENCE</scope>
    <source>
        <tissue evidence="1">Green portion of the leader tissue</tissue>
    </source>
</reference>
<name>A9P1X6_PICSI</name>
<sequence length="47" mass="5356">MKISVEYIALALELESESFLIVFETICDDESPNKIRGCVGCIFLLFR</sequence>
<accession>A9P1X6</accession>
<dbReference type="EMBL" id="EF087652">
    <property type="protein sequence ID" value="ABK26887.1"/>
    <property type="molecule type" value="mRNA"/>
</dbReference>